<evidence type="ECO:0000256" key="9">
    <source>
        <dbReference type="ARBA" id="ARBA00023098"/>
    </source>
</evidence>
<dbReference type="AlphaFoldDB" id="A0A1M5LM59"/>
<dbReference type="GO" id="GO:0016717">
    <property type="term" value="F:oxidoreductase activity, acting on paired donors, with oxidation of a pair of donors resulting in the reduction of molecular oxygen to two molecules of water"/>
    <property type="evidence" value="ECO:0007669"/>
    <property type="project" value="InterPro"/>
</dbReference>
<evidence type="ECO:0000256" key="8">
    <source>
        <dbReference type="ARBA" id="ARBA00023004"/>
    </source>
</evidence>
<protein>
    <submittedName>
        <fullName evidence="15">Stearoyl-CoA desaturase (Delta-9 desaturase)</fullName>
    </submittedName>
</protein>
<keyword evidence="10 13" id="KW-0472">Membrane</keyword>
<evidence type="ECO:0000256" key="10">
    <source>
        <dbReference type="ARBA" id="ARBA00023136"/>
    </source>
</evidence>
<keyword evidence="3" id="KW-0444">Lipid biosynthesis</keyword>
<evidence type="ECO:0000256" key="5">
    <source>
        <dbReference type="ARBA" id="ARBA00022832"/>
    </source>
</evidence>
<feature type="transmembrane region" description="Helical" evidence="13">
    <location>
        <begin position="255"/>
        <end position="277"/>
    </location>
</feature>
<dbReference type="Proteomes" id="UP000190675">
    <property type="component" value="Chromosome I"/>
</dbReference>
<dbReference type="EMBL" id="LT670818">
    <property type="protein sequence ID" value="SHG66232.1"/>
    <property type="molecule type" value="Genomic_DNA"/>
</dbReference>
<dbReference type="Pfam" id="PF00487">
    <property type="entry name" value="FA_desaturase"/>
    <property type="match status" value="1"/>
</dbReference>
<evidence type="ECO:0000313" key="16">
    <source>
        <dbReference type="Proteomes" id="UP000190675"/>
    </source>
</evidence>
<evidence type="ECO:0000313" key="15">
    <source>
        <dbReference type="EMBL" id="SHG66232.1"/>
    </source>
</evidence>
<dbReference type="InterPro" id="IPR015876">
    <property type="entry name" value="Acyl-CoA_DS"/>
</dbReference>
<feature type="domain" description="Fatty acid desaturase" evidence="14">
    <location>
        <begin position="134"/>
        <end position="357"/>
    </location>
</feature>
<keyword evidence="6 13" id="KW-1133">Transmembrane helix</keyword>
<keyword evidence="5" id="KW-0276">Fatty acid metabolism</keyword>
<feature type="region of interest" description="Disordered" evidence="12">
    <location>
        <begin position="1"/>
        <end position="23"/>
    </location>
</feature>
<dbReference type="PANTHER" id="PTHR11351">
    <property type="entry name" value="ACYL-COA DESATURASE"/>
    <property type="match status" value="1"/>
</dbReference>
<keyword evidence="4 13" id="KW-0812">Transmembrane</keyword>
<dbReference type="CDD" id="cd03505">
    <property type="entry name" value="Delta9-FADS-like"/>
    <property type="match status" value="1"/>
</dbReference>
<feature type="transmembrane region" description="Helical" evidence="13">
    <location>
        <begin position="133"/>
        <end position="155"/>
    </location>
</feature>
<gene>
    <name evidence="15" type="ORF">SAMN05444169_3559</name>
</gene>
<evidence type="ECO:0000256" key="2">
    <source>
        <dbReference type="ARBA" id="ARBA00008749"/>
    </source>
</evidence>
<proteinExistence type="inferred from homology"/>
<evidence type="ECO:0000256" key="12">
    <source>
        <dbReference type="SAM" id="MobiDB-lite"/>
    </source>
</evidence>
<keyword evidence="11" id="KW-0275">Fatty acid biosynthesis</keyword>
<comment type="subcellular location">
    <subcellularLocation>
        <location evidence="1">Membrane</location>
        <topology evidence="1">Multi-pass membrane protein</topology>
    </subcellularLocation>
</comment>
<evidence type="ECO:0000256" key="3">
    <source>
        <dbReference type="ARBA" id="ARBA00022516"/>
    </source>
</evidence>
<feature type="region of interest" description="Disordered" evidence="12">
    <location>
        <begin position="390"/>
        <end position="410"/>
    </location>
</feature>
<evidence type="ECO:0000256" key="1">
    <source>
        <dbReference type="ARBA" id="ARBA00004141"/>
    </source>
</evidence>
<feature type="transmembrane region" description="Helical" evidence="13">
    <location>
        <begin position="289"/>
        <end position="311"/>
    </location>
</feature>
<organism evidence="15 16">
    <name type="scientific">Bradyrhizobium erythrophlei</name>
    <dbReference type="NCBI Taxonomy" id="1437360"/>
    <lineage>
        <taxon>Bacteria</taxon>
        <taxon>Pseudomonadati</taxon>
        <taxon>Pseudomonadota</taxon>
        <taxon>Alphaproteobacteria</taxon>
        <taxon>Hyphomicrobiales</taxon>
        <taxon>Nitrobacteraceae</taxon>
        <taxon>Bradyrhizobium</taxon>
    </lineage>
</organism>
<name>A0A1M5LM59_9BRAD</name>
<keyword evidence="7" id="KW-0560">Oxidoreductase</keyword>
<keyword evidence="8" id="KW-0408">Iron</keyword>
<reference evidence="15 16" key="1">
    <citation type="submission" date="2016-11" db="EMBL/GenBank/DDBJ databases">
        <authorList>
            <person name="Jaros S."/>
            <person name="Januszkiewicz K."/>
            <person name="Wedrychowicz H."/>
        </authorList>
    </citation>
    <scope>NUCLEOTIDE SEQUENCE [LARGE SCALE GENOMIC DNA]</scope>
    <source>
        <strain evidence="15 16">GAS242</strain>
    </source>
</reference>
<accession>A0A1M5LM59</accession>
<evidence type="ECO:0000256" key="13">
    <source>
        <dbReference type="SAM" id="Phobius"/>
    </source>
</evidence>
<dbReference type="PANTHER" id="PTHR11351:SF31">
    <property type="entry name" value="DESATURASE 1, ISOFORM A-RELATED"/>
    <property type="match status" value="1"/>
</dbReference>
<comment type="similarity">
    <text evidence="2">Belongs to the fatty acid desaturase type 2 family.</text>
</comment>
<evidence type="ECO:0000259" key="14">
    <source>
        <dbReference type="Pfam" id="PF00487"/>
    </source>
</evidence>
<sequence length="410" mass="46223">MAECQSKHDTARPVSAFQGGRPGGGSWENKQICSKVYTRAHENSCIRSWGYSADNCVWRRDWYLDFAMTTPRRPATKAAALVAADLVLPLAVPARLPLPAGVKPFRFNWPHILVISAYHAAALLAFMPGYFSWSGLVVALLGTHLCGLFGINLCYHRLLTHRGLKCPKWLEHAMVIVAMSCLQETPARWVAVHRRHHQFADEQPDPHSPLANFFWAHMGWILVNQPELARLGIYQRYAKDILRDRFYLALERNNWLAWINLGQMPLFFGAGLAVAWLSGQTPGAAAESGLSIMMFAVFVRTVLVWHITWAVNSVTHLWGYRNYETDEDSRNNFLVGFISNGEGWHNNHHADPRSARHGHRRWEIDNTWLTIRFLAWLGLATDVVAPNAHLAGRPPGSRLTTRGTTGVPAE</sequence>
<feature type="compositionally biased region" description="Basic and acidic residues" evidence="12">
    <location>
        <begin position="1"/>
        <end position="11"/>
    </location>
</feature>
<dbReference type="InterPro" id="IPR005804">
    <property type="entry name" value="FA_desaturase_dom"/>
</dbReference>
<dbReference type="GO" id="GO:0016020">
    <property type="term" value="C:membrane"/>
    <property type="evidence" value="ECO:0007669"/>
    <property type="project" value="UniProtKB-SubCell"/>
</dbReference>
<dbReference type="PRINTS" id="PR00075">
    <property type="entry name" value="FACDDSATRASE"/>
</dbReference>
<evidence type="ECO:0000256" key="4">
    <source>
        <dbReference type="ARBA" id="ARBA00022692"/>
    </source>
</evidence>
<evidence type="ECO:0000256" key="6">
    <source>
        <dbReference type="ARBA" id="ARBA00022989"/>
    </source>
</evidence>
<dbReference type="GO" id="GO:0006633">
    <property type="term" value="P:fatty acid biosynthetic process"/>
    <property type="evidence" value="ECO:0007669"/>
    <property type="project" value="UniProtKB-KW"/>
</dbReference>
<feature type="transmembrane region" description="Helical" evidence="13">
    <location>
        <begin position="108"/>
        <end position="127"/>
    </location>
</feature>
<evidence type="ECO:0000256" key="11">
    <source>
        <dbReference type="ARBA" id="ARBA00023160"/>
    </source>
</evidence>
<keyword evidence="9" id="KW-0443">Lipid metabolism</keyword>
<evidence type="ECO:0000256" key="7">
    <source>
        <dbReference type="ARBA" id="ARBA00023002"/>
    </source>
</evidence>